<evidence type="ECO:0000256" key="4">
    <source>
        <dbReference type="RuleBase" id="RU366074"/>
    </source>
</evidence>
<dbReference type="NCBIfam" id="TIGR01830">
    <property type="entry name" value="3oxo_ACP_reduc"/>
    <property type="match status" value="1"/>
</dbReference>
<dbReference type="InterPro" id="IPR011284">
    <property type="entry name" value="3oxo_ACP_reduc"/>
</dbReference>
<comment type="subunit">
    <text evidence="4">Homotetramer.</text>
</comment>
<keyword evidence="4" id="KW-0521">NADP</keyword>
<keyword evidence="4" id="KW-0275">Fatty acid biosynthesis</keyword>
<dbReference type="InterPro" id="IPR050259">
    <property type="entry name" value="SDR"/>
</dbReference>
<proteinExistence type="inferred from homology"/>
<name>A0ABZ2GXY1_9GAMM</name>
<evidence type="ECO:0000256" key="2">
    <source>
        <dbReference type="ARBA" id="ARBA00006484"/>
    </source>
</evidence>
<dbReference type="CDD" id="cd05333">
    <property type="entry name" value="BKR_SDR_c"/>
    <property type="match status" value="1"/>
</dbReference>
<evidence type="ECO:0000313" key="6">
    <source>
        <dbReference type="Proteomes" id="UP001368618"/>
    </source>
</evidence>
<evidence type="ECO:0000256" key="3">
    <source>
        <dbReference type="ARBA" id="ARBA00023002"/>
    </source>
</evidence>
<dbReference type="Gene3D" id="3.40.50.720">
    <property type="entry name" value="NAD(P)-binding Rossmann-like Domain"/>
    <property type="match status" value="1"/>
</dbReference>
<keyword evidence="6" id="KW-1185">Reference proteome</keyword>
<dbReference type="PANTHER" id="PTHR42879:SF2">
    <property type="entry name" value="3-OXOACYL-[ACYL-CARRIER-PROTEIN] REDUCTASE FABG"/>
    <property type="match status" value="1"/>
</dbReference>
<keyword evidence="4" id="KW-0276">Fatty acid metabolism</keyword>
<dbReference type="PRINTS" id="PR00081">
    <property type="entry name" value="GDHRDH"/>
</dbReference>
<dbReference type="PROSITE" id="PS00061">
    <property type="entry name" value="ADH_SHORT"/>
    <property type="match status" value="1"/>
</dbReference>
<sequence>MKLNNKFVLITGANRGIGKSIALTLAKKKFFIIGTASTEEGVQSINDNFVKNNLFGEGFLLNLKNKEEIINLISILYKQKKIPSILINNAGICNDNLLIRMKDKEWTDVIDVNLNSIFYLTKLCVKFMLKFKWGRIVNISSVIGLIGNSGQTNYAATKSAIIGFSKSLAKELAIKGITVNVVAPGFIDTDMTKKIPDFIKEKILKYIPMKKIGKPQHVANAVLFLISDYAEYITGETIHVNGGMYMC</sequence>
<keyword evidence="3 4" id="KW-0560">Oxidoreductase</keyword>
<evidence type="ECO:0000313" key="5">
    <source>
        <dbReference type="EMBL" id="WWR11601.1"/>
    </source>
</evidence>
<dbReference type="SUPFAM" id="SSF51735">
    <property type="entry name" value="NAD(P)-binding Rossmann-fold domains"/>
    <property type="match status" value="1"/>
</dbReference>
<dbReference type="NCBIfam" id="NF009466">
    <property type="entry name" value="PRK12826.1-2"/>
    <property type="match status" value="1"/>
</dbReference>
<keyword evidence="4" id="KW-0444">Lipid biosynthesis</keyword>
<reference evidence="5" key="1">
    <citation type="submission" date="2023-09" db="EMBL/GenBank/DDBJ databases">
        <title>Genomes of two closely related lineages of the louse Polyplax serrata with different host specificities.</title>
        <authorList>
            <person name="Martinu J."/>
            <person name="Tarabai H."/>
            <person name="Stefka J."/>
            <person name="Hypsa V."/>
        </authorList>
    </citation>
    <scope>NUCLEOTIDE SEQUENCE [LARGE SCALE GENOMIC DNA]</scope>
    <source>
        <strain evidence="5">98ZLc_SE</strain>
    </source>
</reference>
<keyword evidence="4" id="KW-0443">Lipid metabolism</keyword>
<dbReference type="InterPro" id="IPR036291">
    <property type="entry name" value="NAD(P)-bd_dom_sf"/>
</dbReference>
<dbReference type="EC" id="1.1.1.100" evidence="4"/>
<gene>
    <name evidence="5" type="primary">fabG</name>
    <name evidence="5" type="ORF">RQL39_00285</name>
</gene>
<dbReference type="Proteomes" id="UP001368618">
    <property type="component" value="Chromosome"/>
</dbReference>
<dbReference type="RefSeq" id="WP_338516155.1">
    <property type="nucleotide sequence ID" value="NZ_CP135137.1"/>
</dbReference>
<evidence type="ECO:0000256" key="1">
    <source>
        <dbReference type="ARBA" id="ARBA00002607"/>
    </source>
</evidence>
<organism evidence="5 6">
    <name type="scientific">Candidatus Legionella polyplacis</name>
    <dbReference type="NCBI Taxonomy" id="2005262"/>
    <lineage>
        <taxon>Bacteria</taxon>
        <taxon>Pseudomonadati</taxon>
        <taxon>Pseudomonadota</taxon>
        <taxon>Gammaproteobacteria</taxon>
        <taxon>Legionellales</taxon>
        <taxon>Legionellaceae</taxon>
        <taxon>Legionella</taxon>
    </lineage>
</organism>
<dbReference type="PRINTS" id="PR00080">
    <property type="entry name" value="SDRFAMILY"/>
</dbReference>
<dbReference type="EMBL" id="CP135137">
    <property type="protein sequence ID" value="WWR11601.1"/>
    <property type="molecule type" value="Genomic_DNA"/>
</dbReference>
<comment type="pathway">
    <text evidence="4">Lipid metabolism; fatty acid biosynthesis.</text>
</comment>
<comment type="catalytic activity">
    <reaction evidence="4">
        <text>a (3R)-hydroxyacyl-[ACP] + NADP(+) = a 3-oxoacyl-[ACP] + NADPH + H(+)</text>
        <dbReference type="Rhea" id="RHEA:17397"/>
        <dbReference type="Rhea" id="RHEA-COMP:9916"/>
        <dbReference type="Rhea" id="RHEA-COMP:9945"/>
        <dbReference type="ChEBI" id="CHEBI:15378"/>
        <dbReference type="ChEBI" id="CHEBI:57783"/>
        <dbReference type="ChEBI" id="CHEBI:58349"/>
        <dbReference type="ChEBI" id="CHEBI:78776"/>
        <dbReference type="ChEBI" id="CHEBI:78827"/>
        <dbReference type="EC" id="1.1.1.100"/>
    </reaction>
</comment>
<protein>
    <recommendedName>
        <fullName evidence="4">3-oxoacyl-[acyl-carrier-protein] reductase</fullName>
        <ecNumber evidence="4">1.1.1.100</ecNumber>
    </recommendedName>
</protein>
<dbReference type="Pfam" id="PF13561">
    <property type="entry name" value="adh_short_C2"/>
    <property type="match status" value="1"/>
</dbReference>
<dbReference type="InterPro" id="IPR020904">
    <property type="entry name" value="Sc_DH/Rdtase_CS"/>
</dbReference>
<comment type="function">
    <text evidence="1 4">Catalyzes the NADPH-dependent reduction of beta-ketoacyl-ACP substrates to beta-hydroxyacyl-ACP products, the first reductive step in the elongation cycle of fatty acid biosynthesis.</text>
</comment>
<comment type="similarity">
    <text evidence="2 4">Belongs to the short-chain dehydrogenases/reductases (SDR) family.</text>
</comment>
<dbReference type="PANTHER" id="PTHR42879">
    <property type="entry name" value="3-OXOACYL-(ACYL-CARRIER-PROTEIN) REDUCTASE"/>
    <property type="match status" value="1"/>
</dbReference>
<accession>A0ABZ2GXY1</accession>
<dbReference type="InterPro" id="IPR002347">
    <property type="entry name" value="SDR_fam"/>
</dbReference>
<dbReference type="GO" id="GO:0004316">
    <property type="term" value="F:3-oxoacyl-[acyl-carrier-protein] reductase (NADPH) activity"/>
    <property type="evidence" value="ECO:0007669"/>
    <property type="project" value="UniProtKB-EC"/>
</dbReference>